<comment type="caution">
    <text evidence="1">The sequence shown here is derived from an EMBL/GenBank/DDBJ whole genome shotgun (WGS) entry which is preliminary data.</text>
</comment>
<protein>
    <submittedName>
        <fullName evidence="1">Uncharacterized protein</fullName>
    </submittedName>
</protein>
<evidence type="ECO:0000313" key="1">
    <source>
        <dbReference type="EMBL" id="KAI9380896.1"/>
    </source>
</evidence>
<dbReference type="Proteomes" id="UP000006729">
    <property type="component" value="Chromosome 15"/>
</dbReference>
<sequence length="86" mass="9549">MGWRPPSQEGSNLTQKVLTHSLAKQLLVLLLDLLILLVAWRLAFHSLRISSSQGRVLFFMQNSKVDGANLMGGRTQESDARIEVCG</sequence>
<gene>
    <name evidence="1" type="ORF">POPTR_015G023750v4</name>
</gene>
<dbReference type="EMBL" id="CM009304">
    <property type="protein sequence ID" value="KAI9380896.1"/>
    <property type="molecule type" value="Genomic_DNA"/>
</dbReference>
<keyword evidence="2" id="KW-1185">Reference proteome</keyword>
<accession>A0ACC0RUD3</accession>
<organism evidence="1 2">
    <name type="scientific">Populus trichocarpa</name>
    <name type="common">Western balsam poplar</name>
    <name type="synonym">Populus balsamifera subsp. trichocarpa</name>
    <dbReference type="NCBI Taxonomy" id="3694"/>
    <lineage>
        <taxon>Eukaryota</taxon>
        <taxon>Viridiplantae</taxon>
        <taxon>Streptophyta</taxon>
        <taxon>Embryophyta</taxon>
        <taxon>Tracheophyta</taxon>
        <taxon>Spermatophyta</taxon>
        <taxon>Magnoliopsida</taxon>
        <taxon>eudicotyledons</taxon>
        <taxon>Gunneridae</taxon>
        <taxon>Pentapetalae</taxon>
        <taxon>rosids</taxon>
        <taxon>fabids</taxon>
        <taxon>Malpighiales</taxon>
        <taxon>Salicaceae</taxon>
        <taxon>Saliceae</taxon>
        <taxon>Populus</taxon>
    </lineage>
</organism>
<evidence type="ECO:0000313" key="2">
    <source>
        <dbReference type="Proteomes" id="UP000006729"/>
    </source>
</evidence>
<proteinExistence type="predicted"/>
<reference evidence="1 2" key="1">
    <citation type="journal article" date="2006" name="Science">
        <title>The genome of black cottonwood, Populus trichocarpa (Torr. &amp; Gray).</title>
        <authorList>
            <person name="Tuskan G.A."/>
            <person name="Difazio S."/>
            <person name="Jansson S."/>
            <person name="Bohlmann J."/>
            <person name="Grigoriev I."/>
            <person name="Hellsten U."/>
            <person name="Putnam N."/>
            <person name="Ralph S."/>
            <person name="Rombauts S."/>
            <person name="Salamov A."/>
            <person name="Schein J."/>
            <person name="Sterck L."/>
            <person name="Aerts A."/>
            <person name="Bhalerao R.R."/>
            <person name="Bhalerao R.P."/>
            <person name="Blaudez D."/>
            <person name="Boerjan W."/>
            <person name="Brun A."/>
            <person name="Brunner A."/>
            <person name="Busov V."/>
            <person name="Campbell M."/>
            <person name="Carlson J."/>
            <person name="Chalot M."/>
            <person name="Chapman J."/>
            <person name="Chen G.L."/>
            <person name="Cooper D."/>
            <person name="Coutinho P.M."/>
            <person name="Couturier J."/>
            <person name="Covert S."/>
            <person name="Cronk Q."/>
            <person name="Cunningham R."/>
            <person name="Davis J."/>
            <person name="Degroeve S."/>
            <person name="Dejardin A."/>
            <person name="Depamphilis C."/>
            <person name="Detter J."/>
            <person name="Dirks B."/>
            <person name="Dubchak I."/>
            <person name="Duplessis S."/>
            <person name="Ehlting J."/>
            <person name="Ellis B."/>
            <person name="Gendler K."/>
            <person name="Goodstein D."/>
            <person name="Gribskov M."/>
            <person name="Grimwood J."/>
            <person name="Groover A."/>
            <person name="Gunter L."/>
            <person name="Hamberger B."/>
            <person name="Heinze B."/>
            <person name="Helariutta Y."/>
            <person name="Henrissat B."/>
            <person name="Holligan D."/>
            <person name="Holt R."/>
            <person name="Huang W."/>
            <person name="Islam-Faridi N."/>
            <person name="Jones S."/>
            <person name="Jones-Rhoades M."/>
            <person name="Jorgensen R."/>
            <person name="Joshi C."/>
            <person name="Kangasjarvi J."/>
            <person name="Karlsson J."/>
            <person name="Kelleher C."/>
            <person name="Kirkpatrick R."/>
            <person name="Kirst M."/>
            <person name="Kohler A."/>
            <person name="Kalluri U."/>
            <person name="Larimer F."/>
            <person name="Leebens-Mack J."/>
            <person name="Leple J.C."/>
            <person name="Locascio P."/>
            <person name="Lou Y."/>
            <person name="Lucas S."/>
            <person name="Martin F."/>
            <person name="Montanini B."/>
            <person name="Napoli C."/>
            <person name="Nelson D.R."/>
            <person name="Nelson C."/>
            <person name="Nieminen K."/>
            <person name="Nilsson O."/>
            <person name="Pereda V."/>
            <person name="Peter G."/>
            <person name="Philippe R."/>
            <person name="Pilate G."/>
            <person name="Poliakov A."/>
            <person name="Razumovskaya J."/>
            <person name="Richardson P."/>
            <person name="Rinaldi C."/>
            <person name="Ritland K."/>
            <person name="Rouze P."/>
            <person name="Ryaboy D."/>
            <person name="Schmutz J."/>
            <person name="Schrader J."/>
            <person name="Segerman B."/>
            <person name="Shin H."/>
            <person name="Siddiqui A."/>
            <person name="Sterky F."/>
            <person name="Terry A."/>
            <person name="Tsai C.J."/>
            <person name="Uberbacher E."/>
            <person name="Unneberg P."/>
            <person name="Vahala J."/>
            <person name="Wall K."/>
            <person name="Wessler S."/>
            <person name="Yang G."/>
            <person name="Yin T."/>
            <person name="Douglas C."/>
            <person name="Marra M."/>
            <person name="Sandberg G."/>
            <person name="Van de Peer Y."/>
            <person name="Rokhsar D."/>
        </authorList>
    </citation>
    <scope>NUCLEOTIDE SEQUENCE [LARGE SCALE GENOMIC DNA]</scope>
    <source>
        <strain evidence="2">cv. Nisqually</strain>
    </source>
</reference>
<name>A0ACC0RUD3_POPTR</name>